<dbReference type="GO" id="GO:0006633">
    <property type="term" value="P:fatty acid biosynthetic process"/>
    <property type="evidence" value="ECO:0007669"/>
    <property type="project" value="TreeGrafter"/>
</dbReference>
<dbReference type="SUPFAM" id="SSF53901">
    <property type="entry name" value="Thiolase-like"/>
    <property type="match status" value="2"/>
</dbReference>
<dbReference type="GeneID" id="34300179"/>
<evidence type="ECO:0000313" key="6">
    <source>
        <dbReference type="EMBL" id="CUW15822.1"/>
    </source>
</evidence>
<dbReference type="CDD" id="cd00833">
    <property type="entry name" value="PKS"/>
    <property type="match status" value="1"/>
</dbReference>
<name>A0AAN2QWP1_9LACO</name>
<dbReference type="InterPro" id="IPR050091">
    <property type="entry name" value="PKS_NRPS_Biosynth_Enz"/>
</dbReference>
<dbReference type="InterPro" id="IPR016039">
    <property type="entry name" value="Thiolase-like"/>
</dbReference>
<keyword evidence="3" id="KW-0808">Transferase</keyword>
<dbReference type="AlphaFoldDB" id="A0AAN2QWP1"/>
<dbReference type="PANTHER" id="PTHR43775">
    <property type="entry name" value="FATTY ACID SYNTHASE"/>
    <property type="match status" value="1"/>
</dbReference>
<dbReference type="PANTHER" id="PTHR43775:SF37">
    <property type="entry name" value="SI:DKEY-61P9.11"/>
    <property type="match status" value="1"/>
</dbReference>
<dbReference type="Proteomes" id="UP000199047">
    <property type="component" value="Unassembled WGS sequence"/>
</dbReference>
<dbReference type="InterPro" id="IPR014030">
    <property type="entry name" value="Ketoacyl_synth_N"/>
</dbReference>
<dbReference type="PROSITE" id="PS52004">
    <property type="entry name" value="KS3_2"/>
    <property type="match status" value="1"/>
</dbReference>
<dbReference type="GO" id="GO:0004312">
    <property type="term" value="F:fatty acid synthase activity"/>
    <property type="evidence" value="ECO:0007669"/>
    <property type="project" value="TreeGrafter"/>
</dbReference>
<feature type="domain" description="Ketosynthase family 3 (KS3)" evidence="4">
    <location>
        <begin position="2"/>
        <end position="460"/>
    </location>
</feature>
<dbReference type="SMART" id="SM00825">
    <property type="entry name" value="PKS_KS"/>
    <property type="match status" value="1"/>
</dbReference>
<dbReference type="Gene3D" id="3.40.47.10">
    <property type="match status" value="2"/>
</dbReference>
<organism evidence="6 7">
    <name type="scientific">Leuconostoc inhae</name>
    <dbReference type="NCBI Taxonomy" id="178001"/>
    <lineage>
        <taxon>Bacteria</taxon>
        <taxon>Bacillati</taxon>
        <taxon>Bacillota</taxon>
        <taxon>Bacilli</taxon>
        <taxon>Lactobacillales</taxon>
        <taxon>Lactobacillaceae</taxon>
        <taxon>Leuconostoc</taxon>
    </lineage>
</organism>
<dbReference type="Pfam" id="PF02801">
    <property type="entry name" value="Ketoacyl-synt_C"/>
    <property type="match status" value="1"/>
</dbReference>
<dbReference type="Pfam" id="PF00109">
    <property type="entry name" value="ketoacyl-synt"/>
    <property type="match status" value="2"/>
</dbReference>
<keyword evidence="2" id="KW-0597">Phosphoprotein</keyword>
<proteinExistence type="inferred from homology"/>
<dbReference type="EMBL" id="FBTU01000022">
    <property type="protein sequence ID" value="CUW15822.1"/>
    <property type="molecule type" value="Genomic_DNA"/>
</dbReference>
<dbReference type="InterPro" id="IPR014031">
    <property type="entry name" value="Ketoacyl_synth_C"/>
</dbReference>
<dbReference type="InterPro" id="IPR020841">
    <property type="entry name" value="PKS_Beta-ketoAc_synthase_dom"/>
</dbReference>
<evidence type="ECO:0000313" key="8">
    <source>
        <dbReference type="Proteomes" id="UP000199047"/>
    </source>
</evidence>
<dbReference type="Proteomes" id="UP000198868">
    <property type="component" value="Unassembled WGS sequence"/>
</dbReference>
<dbReference type="EMBL" id="FBTB01000009">
    <property type="protein sequence ID" value="CUW06460.1"/>
    <property type="molecule type" value="Genomic_DNA"/>
</dbReference>
<evidence type="ECO:0000256" key="1">
    <source>
        <dbReference type="ARBA" id="ARBA00022450"/>
    </source>
</evidence>
<comment type="caution">
    <text evidence="6">The sequence shown here is derived from an EMBL/GenBank/DDBJ whole genome shotgun (WGS) entry which is preliminary data.</text>
</comment>
<evidence type="ECO:0000313" key="5">
    <source>
        <dbReference type="EMBL" id="CUW06460.1"/>
    </source>
</evidence>
<comment type="similarity">
    <text evidence="3">Belongs to the thiolase-like superfamily. Beta-ketoacyl-ACP synthases family.</text>
</comment>
<accession>A0AAN2QWP1</accession>
<evidence type="ECO:0000313" key="7">
    <source>
        <dbReference type="Proteomes" id="UP000198868"/>
    </source>
</evidence>
<protein>
    <submittedName>
        <fullName evidence="6">Polyketide synthase of type I</fullName>
    </submittedName>
</protein>
<keyword evidence="1" id="KW-0596">Phosphopantetheine</keyword>
<evidence type="ECO:0000259" key="4">
    <source>
        <dbReference type="PROSITE" id="PS52004"/>
    </source>
</evidence>
<reference evidence="7 8" key="1">
    <citation type="submission" date="2015-12" db="EMBL/GenBank/DDBJ databases">
        <authorList>
            <person name="Andreevskaya M."/>
        </authorList>
    </citation>
    <scope>NUCLEOTIDE SEQUENCE [LARGE SCALE GENOMIC DNA]</scope>
    <source>
        <strain evidence="5 8">KSL4-2</strain>
        <strain evidence="6 7">PL111</strain>
    </source>
</reference>
<gene>
    <name evidence="5" type="ORF">KSL4_0655</name>
    <name evidence="6" type="ORF">PL111_1755</name>
</gene>
<evidence type="ECO:0000256" key="2">
    <source>
        <dbReference type="ARBA" id="ARBA00022553"/>
    </source>
</evidence>
<evidence type="ECO:0000256" key="3">
    <source>
        <dbReference type="RuleBase" id="RU003694"/>
    </source>
</evidence>
<dbReference type="RefSeq" id="WP_013232048.1">
    <property type="nucleotide sequence ID" value="NZ_FBSX01000019.1"/>
</dbReference>
<keyword evidence="8" id="KW-1185">Reference proteome</keyword>
<sequence>MYEPIAIIGYGVLYPPNSDTVDKFWENIKSGTEGIREVSDEVWDKKYYYDSNKKVSDKTYCKNSGYIDNTGNLSDYFSIFNLDSIKISSLNRTKKMVLYTILQAMVEAKIKLTDIQDSSLIIGNMLGDLDICDYILFKYGEKYFDEIKSEYFENCDELSTLKSEFEDELRKKLDIENLDGMFPSSLISDITKILGINNTSFIVDGACSGSLIAIDEAIKLLQNNETNMCIVTGVLGNMGVTGNIAFSKIGGLSHSKSKPLDVDNDGLTPGEGSGTIIIKLLKEAVKDNDTILGVISGSGVASDGSGQSIYAPSTTGQYLAMKKSLKRANLDITDIDYIEMHATGTPVGDDVELESIVKLCKEADLSHKIKVGSLKSQIGHSFSAAGMANLIKVLKSMESKQYPPTYNFNQLSEKSSKIVENYLTVNVDFLPWKARDEAPRRALINAFGFGGINGNILVEEYITDYHTCKPNLLVDGDTNFSIVGIGIVDENQKNFDECKHDNISNENFIFPFIKFKIPPKILNKIDYSQQIALIAATKAIGDNLAEIDKNKVGVYIGASMGLENAYYSDIRIRSVEYTNALKEALKKNSRNLSNNILNNAELNFKNKFESIEEDSLPGFMDNIIASRISNYHNIQGCNAVYDAGVNSFSTALNQGVLSLINGENDFIVVGGVNGNTMPEYKQVFIKQNHDTMKEDKIKDGACFFVIKRDNDVVPSDEILGRFTKKKSKPITLSIKKNNYLGASGAFEMLSRIKCNPNNLLQEIINDEGSRISVLRLTKNTLYSIVEDTLTKEKIKYLSNDKSELSIVYKDIEDLKRKIKLTKKVIF</sequence>